<proteinExistence type="predicted"/>
<feature type="transmembrane region" description="Helical" evidence="1">
    <location>
        <begin position="288"/>
        <end position="311"/>
    </location>
</feature>
<feature type="transmembrane region" description="Helical" evidence="1">
    <location>
        <begin position="176"/>
        <end position="207"/>
    </location>
</feature>
<comment type="caution">
    <text evidence="2">The sequence shown here is derived from an EMBL/GenBank/DDBJ whole genome shotgun (WGS) entry which is preliminary data.</text>
</comment>
<feature type="transmembrane region" description="Helical" evidence="1">
    <location>
        <begin position="488"/>
        <end position="505"/>
    </location>
</feature>
<dbReference type="Proteomes" id="UP001409291">
    <property type="component" value="Unassembled WGS sequence"/>
</dbReference>
<organism evidence="2 3">
    <name type="scientific">Sphingobacterium kitahiroshimense</name>
    <dbReference type="NCBI Taxonomy" id="470446"/>
    <lineage>
        <taxon>Bacteria</taxon>
        <taxon>Pseudomonadati</taxon>
        <taxon>Bacteroidota</taxon>
        <taxon>Sphingobacteriia</taxon>
        <taxon>Sphingobacteriales</taxon>
        <taxon>Sphingobacteriaceae</taxon>
        <taxon>Sphingobacterium</taxon>
    </lineage>
</organism>
<protein>
    <submittedName>
        <fullName evidence="2">DUF2723 domain-containing protein</fullName>
    </submittedName>
</protein>
<keyword evidence="1" id="KW-1133">Transmembrane helix</keyword>
<feature type="transmembrane region" description="Helical" evidence="1">
    <location>
        <begin position="249"/>
        <end position="282"/>
    </location>
</feature>
<feature type="transmembrane region" description="Helical" evidence="1">
    <location>
        <begin position="574"/>
        <end position="591"/>
    </location>
</feature>
<keyword evidence="3" id="KW-1185">Reference proteome</keyword>
<accession>A0ABV0BPW1</accession>
<keyword evidence="1" id="KW-0812">Transmembrane</keyword>
<evidence type="ECO:0000313" key="3">
    <source>
        <dbReference type="Proteomes" id="UP001409291"/>
    </source>
</evidence>
<gene>
    <name evidence="2" type="ORF">ABE541_06075</name>
</gene>
<feature type="transmembrane region" description="Helical" evidence="1">
    <location>
        <begin position="74"/>
        <end position="95"/>
    </location>
</feature>
<dbReference type="InterPro" id="IPR021280">
    <property type="entry name" value="TMEM260-like"/>
</dbReference>
<sequence length="1004" mass="114838">MDYKKVNNVLGWLCAIIATSVFIITAERTTSWWDTGEFIASAYKLQIVHQPGAPLFLMLQNIFSNFALGNLAQIAFWMNVGSAICSGLTVMFLFWTITALARKIIQSDHQSNDKNHLIKIMGAGMVGALAYSFSDTFWYSAVESEVYAMSSLCTAVVFWAILKWEARANKPHADRWLIVIAYIIGLSIGVHLLNLLVIPAIALIIYFKKTDRTTFWGISKALFIGLGILAIILWGIIQYLIKFAAKFDLFFVNTLGLGFGSGIFVFVIMILSALIYGIYYSIRKGKVILNTAILATCFILLGYSSFTMVLLRANANPSLNNNDPENVFSFLGYLSREQYESEPLIKGQYFDANPIGINERIDYRKDNHQYTSIKRAASYQFDRETIFPRIYSQKPYHQYFYKGYLGIEEGRKANFADNLKFFFNYQVGHMYARYFLWNFVGRQNDQQGHGSLTEGNWLSGIKAIDNLHVGGQSKLSDEMIHNPSRNTYFFLPLIIGFAGALWHFKRNKKDATVVSLLFMFTGLAIVIYLNQSPLQPRERDYAYAGSFYAFAIWIGLGVFAISEFFKKYINERNANLLATSLCLIAGPLILISQNWDDHNRSEKSLARDMAKNYLETCAPNAILFTYGDHDTFPLWYLQEVEGVRRDVRIVVISYLTSDWYFRQVKNGTYQAAGLPITIPNEKVAKGLRESLPYHDLNLAGSTDINLLLDFLLSDSNDNKLQMRDGQYENFLPTKSLKLAVNKEDVIRNKVVPQEWESEIPKQMEWTFGNDYVTRADLGLMSVLVNNNWKRPIYFSGMVPAESLMGLDKYMVNEGFAKRLMPIEAKLEKGESLINVDKLYKNIVDKYAWGNIHQATYLDTDSFRFAGMYAEEIFGKAARTLLAKGETEKARQVAVKAFNELPQRLYSMSDVTSYGDVIDTLYKTGEIKFANQLVDRNMKFLTEHMDYYQQLAIDKPENGLEVQNIRMALDSVDLYERILSNTKEKDRYAYIAELSNKYKKMYLSE</sequence>
<feature type="transmembrane region" description="Helical" evidence="1">
    <location>
        <begin position="213"/>
        <end position="237"/>
    </location>
</feature>
<feature type="transmembrane region" description="Helical" evidence="1">
    <location>
        <begin position="9"/>
        <end position="26"/>
    </location>
</feature>
<feature type="transmembrane region" description="Helical" evidence="1">
    <location>
        <begin position="116"/>
        <end position="134"/>
    </location>
</feature>
<dbReference type="PANTHER" id="PTHR16214">
    <property type="entry name" value="TRANSMEMBRANE PROTEIN 260"/>
    <property type="match status" value="1"/>
</dbReference>
<name>A0ABV0BPW1_9SPHI</name>
<evidence type="ECO:0000256" key="1">
    <source>
        <dbReference type="SAM" id="Phobius"/>
    </source>
</evidence>
<evidence type="ECO:0000313" key="2">
    <source>
        <dbReference type="EMBL" id="MEN5376821.1"/>
    </source>
</evidence>
<dbReference type="EMBL" id="JBDJNQ010000002">
    <property type="protein sequence ID" value="MEN5376821.1"/>
    <property type="molecule type" value="Genomic_DNA"/>
</dbReference>
<dbReference type="Pfam" id="PF11028">
    <property type="entry name" value="TMEM260-like"/>
    <property type="match status" value="1"/>
</dbReference>
<keyword evidence="1" id="KW-0472">Membrane</keyword>
<dbReference type="InterPro" id="IPR052724">
    <property type="entry name" value="GT117_domain-containing"/>
</dbReference>
<feature type="transmembrane region" description="Helical" evidence="1">
    <location>
        <begin position="511"/>
        <end position="529"/>
    </location>
</feature>
<dbReference type="PANTHER" id="PTHR16214:SF3">
    <property type="entry name" value="TRANSMEMBRANE PROTEIN 260"/>
    <property type="match status" value="1"/>
</dbReference>
<feature type="transmembrane region" description="Helical" evidence="1">
    <location>
        <begin position="541"/>
        <end position="562"/>
    </location>
</feature>
<dbReference type="RefSeq" id="WP_346580937.1">
    <property type="nucleotide sequence ID" value="NZ_JBDJLH010000003.1"/>
</dbReference>
<reference evidence="2 3" key="1">
    <citation type="submission" date="2024-04" db="EMBL/GenBank/DDBJ databases">
        <title>WGS of bacteria from Torrens River.</title>
        <authorList>
            <person name="Wyrsch E.R."/>
            <person name="Drigo B."/>
        </authorList>
    </citation>
    <scope>NUCLEOTIDE SEQUENCE [LARGE SCALE GENOMIC DNA]</scope>
    <source>
        <strain evidence="2 3">TWI391</strain>
    </source>
</reference>